<evidence type="ECO:0000313" key="1">
    <source>
        <dbReference type="EMBL" id="GFY54906.1"/>
    </source>
</evidence>
<evidence type="ECO:0000313" key="2">
    <source>
        <dbReference type="Proteomes" id="UP000886998"/>
    </source>
</evidence>
<sequence length="117" mass="13690">MYTNTRGSLRRVITALENNQPTRNIDLLESILEILKAWNYDITYRTIENRFVKDELFVSSKSSVSTEDEESISLEEMKTTRMHPNLKQEIKDDELLEDFLSLDPEAETSISLTDRIF</sequence>
<gene>
    <name evidence="1" type="primary">TIGD6_125</name>
    <name evidence="1" type="ORF">TNIN_223891</name>
</gene>
<comment type="caution">
    <text evidence="1">The sequence shown here is derived from an EMBL/GenBank/DDBJ whole genome shotgun (WGS) entry which is preliminary data.</text>
</comment>
<keyword evidence="2" id="KW-1185">Reference proteome</keyword>
<dbReference type="EMBL" id="BMAV01010069">
    <property type="protein sequence ID" value="GFY54906.1"/>
    <property type="molecule type" value="Genomic_DNA"/>
</dbReference>
<organism evidence="1 2">
    <name type="scientific">Trichonephila inaurata madagascariensis</name>
    <dbReference type="NCBI Taxonomy" id="2747483"/>
    <lineage>
        <taxon>Eukaryota</taxon>
        <taxon>Metazoa</taxon>
        <taxon>Ecdysozoa</taxon>
        <taxon>Arthropoda</taxon>
        <taxon>Chelicerata</taxon>
        <taxon>Arachnida</taxon>
        <taxon>Araneae</taxon>
        <taxon>Araneomorphae</taxon>
        <taxon>Entelegynae</taxon>
        <taxon>Araneoidea</taxon>
        <taxon>Nephilidae</taxon>
        <taxon>Trichonephila</taxon>
        <taxon>Trichonephila inaurata</taxon>
    </lineage>
</organism>
<name>A0A8X6XKL1_9ARAC</name>
<accession>A0A8X6XKL1</accession>
<proteinExistence type="predicted"/>
<dbReference type="Proteomes" id="UP000886998">
    <property type="component" value="Unassembled WGS sequence"/>
</dbReference>
<reference evidence="1" key="1">
    <citation type="submission" date="2020-08" db="EMBL/GenBank/DDBJ databases">
        <title>Multicomponent nature underlies the extraordinary mechanical properties of spider dragline silk.</title>
        <authorList>
            <person name="Kono N."/>
            <person name="Nakamura H."/>
            <person name="Mori M."/>
            <person name="Yoshida Y."/>
            <person name="Ohtoshi R."/>
            <person name="Malay A.D."/>
            <person name="Moran D.A.P."/>
            <person name="Tomita M."/>
            <person name="Numata K."/>
            <person name="Arakawa K."/>
        </authorList>
    </citation>
    <scope>NUCLEOTIDE SEQUENCE</scope>
</reference>
<dbReference type="AlphaFoldDB" id="A0A8X6XKL1"/>
<protein>
    <submittedName>
        <fullName evidence="1">Tigger transposable element-derived protein 6</fullName>
    </submittedName>
</protein>
<dbReference type="OrthoDB" id="10056141at2759"/>